<organism evidence="3 4">
    <name type="scientific">Desulfosporosinus metallidurans</name>
    <dbReference type="NCBI Taxonomy" id="1888891"/>
    <lineage>
        <taxon>Bacteria</taxon>
        <taxon>Bacillati</taxon>
        <taxon>Bacillota</taxon>
        <taxon>Clostridia</taxon>
        <taxon>Eubacteriales</taxon>
        <taxon>Desulfitobacteriaceae</taxon>
        <taxon>Desulfosporosinus</taxon>
    </lineage>
</organism>
<evidence type="ECO:0000256" key="1">
    <source>
        <dbReference type="ARBA" id="ARBA00001965"/>
    </source>
</evidence>
<dbReference type="AlphaFoldDB" id="A0A1Q8R1L1"/>
<dbReference type="NCBIfam" id="NF045720">
    <property type="entry name" value="rubredox_RCKP"/>
    <property type="match status" value="1"/>
</dbReference>
<gene>
    <name evidence="3" type="ORF">DSOL_0719</name>
</gene>
<feature type="domain" description="Rubrerythrin rubredoxin-like" evidence="2">
    <location>
        <begin position="9"/>
        <end position="36"/>
    </location>
</feature>
<dbReference type="InterPro" id="IPR048574">
    <property type="entry name" value="RUBY_RBDX"/>
</dbReference>
<dbReference type="SUPFAM" id="SSF57802">
    <property type="entry name" value="Rubredoxin-like"/>
    <property type="match status" value="1"/>
</dbReference>
<keyword evidence="4" id="KW-1185">Reference proteome</keyword>
<reference evidence="3 4" key="1">
    <citation type="submission" date="2016-09" db="EMBL/GenBank/DDBJ databases">
        <title>Complete genome of Desulfosporosinus sp. OL.</title>
        <authorList>
            <person name="Mardanov A."/>
            <person name="Beletsky A."/>
            <person name="Panova A."/>
            <person name="Karnachuk O."/>
            <person name="Ravin N."/>
        </authorList>
    </citation>
    <scope>NUCLEOTIDE SEQUENCE [LARGE SCALE GENOMIC DNA]</scope>
    <source>
        <strain evidence="3 4">OL</strain>
    </source>
</reference>
<dbReference type="EMBL" id="MLBF01000003">
    <property type="protein sequence ID" value="OLN33472.1"/>
    <property type="molecule type" value="Genomic_DNA"/>
</dbReference>
<protein>
    <recommendedName>
        <fullName evidence="2">Rubrerythrin rubredoxin-like domain-containing protein</fullName>
    </recommendedName>
</protein>
<dbReference type="Proteomes" id="UP000186102">
    <property type="component" value="Unassembled WGS sequence"/>
</dbReference>
<dbReference type="Gene3D" id="2.20.28.10">
    <property type="match status" value="1"/>
</dbReference>
<evidence type="ECO:0000259" key="2">
    <source>
        <dbReference type="Pfam" id="PF21349"/>
    </source>
</evidence>
<comment type="caution">
    <text evidence="3">The sequence shown here is derived from an EMBL/GenBank/DDBJ whole genome shotgun (WGS) entry which is preliminary data.</text>
</comment>
<sequence>MEGFFMAIWKCTQCNATSEGRCRPKVCPSCGASKEQIAKAE</sequence>
<dbReference type="Pfam" id="PF21349">
    <property type="entry name" value="RUBY_RBDX"/>
    <property type="match status" value="1"/>
</dbReference>
<proteinExistence type="predicted"/>
<dbReference type="STRING" id="1888891.DSOL_0719"/>
<evidence type="ECO:0000313" key="3">
    <source>
        <dbReference type="EMBL" id="OLN33472.1"/>
    </source>
</evidence>
<accession>A0A1Q8R1L1</accession>
<evidence type="ECO:0000313" key="4">
    <source>
        <dbReference type="Proteomes" id="UP000186102"/>
    </source>
</evidence>
<comment type="cofactor">
    <cofactor evidence="1">
        <name>Fe(3+)</name>
        <dbReference type="ChEBI" id="CHEBI:29034"/>
    </cofactor>
</comment>
<dbReference type="InterPro" id="IPR054685">
    <property type="entry name" value="Rubredox_RCKP"/>
</dbReference>
<name>A0A1Q8R1L1_9FIRM</name>